<dbReference type="SUPFAM" id="SSF56801">
    <property type="entry name" value="Acetyl-CoA synthetase-like"/>
    <property type="match status" value="1"/>
</dbReference>
<feature type="domain" description="AMP-dependent synthetase/ligase" evidence="1">
    <location>
        <begin position="239"/>
        <end position="331"/>
    </location>
</feature>
<dbReference type="Proteomes" id="UP001597045">
    <property type="component" value="Unassembled WGS sequence"/>
</dbReference>
<feature type="non-terminal residue" evidence="2">
    <location>
        <position position="393"/>
    </location>
</feature>
<organism evidence="2 3">
    <name type="scientific">Kibdelosporangium lantanae</name>
    <dbReference type="NCBI Taxonomy" id="1497396"/>
    <lineage>
        <taxon>Bacteria</taxon>
        <taxon>Bacillati</taxon>
        <taxon>Actinomycetota</taxon>
        <taxon>Actinomycetes</taxon>
        <taxon>Pseudonocardiales</taxon>
        <taxon>Pseudonocardiaceae</taxon>
        <taxon>Kibdelosporangium</taxon>
    </lineage>
</organism>
<evidence type="ECO:0000259" key="1">
    <source>
        <dbReference type="Pfam" id="PF00501"/>
    </source>
</evidence>
<dbReference type="Pfam" id="PF00501">
    <property type="entry name" value="AMP-binding"/>
    <property type="match status" value="1"/>
</dbReference>
<dbReference type="InterPro" id="IPR000873">
    <property type="entry name" value="AMP-dep_synth/lig_dom"/>
</dbReference>
<protein>
    <submittedName>
        <fullName evidence="2">AMP-binding protein</fullName>
    </submittedName>
</protein>
<dbReference type="InterPro" id="IPR053158">
    <property type="entry name" value="CapK_Type1_Caps_Biosynth"/>
</dbReference>
<proteinExistence type="predicted"/>
<dbReference type="PANTHER" id="PTHR36932">
    <property type="entry name" value="CAPSULAR POLYSACCHARIDE BIOSYNTHESIS PROTEIN"/>
    <property type="match status" value="1"/>
</dbReference>
<evidence type="ECO:0000313" key="3">
    <source>
        <dbReference type="Proteomes" id="UP001597045"/>
    </source>
</evidence>
<gene>
    <name evidence="2" type="ORF">ACFQ1S_23455</name>
</gene>
<reference evidence="3" key="1">
    <citation type="journal article" date="2019" name="Int. J. Syst. Evol. Microbiol.">
        <title>The Global Catalogue of Microorganisms (GCM) 10K type strain sequencing project: providing services to taxonomists for standard genome sequencing and annotation.</title>
        <authorList>
            <consortium name="The Broad Institute Genomics Platform"/>
            <consortium name="The Broad Institute Genome Sequencing Center for Infectious Disease"/>
            <person name="Wu L."/>
            <person name="Ma J."/>
        </authorList>
    </citation>
    <scope>NUCLEOTIDE SEQUENCE [LARGE SCALE GENOMIC DNA]</scope>
    <source>
        <strain evidence="3">JCM 31486</strain>
    </source>
</reference>
<accession>A0ABW3MD75</accession>
<dbReference type="Gene3D" id="3.40.50.12780">
    <property type="entry name" value="N-terminal domain of ligase-like"/>
    <property type="match status" value="1"/>
</dbReference>
<dbReference type="InterPro" id="IPR042099">
    <property type="entry name" value="ANL_N_sf"/>
</dbReference>
<sequence length="393" mass="44094">MRDYPVPDYVPMAATGLTDDERWPLLTEGGRRMLDRLRDHPNAPHYNHACGDRLTQKSLDRLKLYRETLQSGYHGWTSTQEPPWVNELVQRVYETVPRYRRLTSPRKFSDIPTIGRHDLLSRVDEHVPDDADLTDLIVYRTSGSRGPAARVPMSPEFNAIDLPVLEHVLAGFGVRLTGGHDQVSIVNVYAQPVAYQFVSVVSYLDNAGLVKVNVHPSGWSHEQDRVTFLDECAPEVYTGNPISLAALAELPLTHRPKAVVSGAMALSDTLRRNLEERFQCPVVDMYGITEVGLIAWRDHDVHRIVPRFLYVEILDDAGRRCEPGVVGEITVTCGENPMLPLLRYRTGDHASLEWRYGPVLVGLDGREPVLFRGANGMVINSIEVTHVLSPLGL</sequence>
<evidence type="ECO:0000313" key="2">
    <source>
        <dbReference type="EMBL" id="MFD1048281.1"/>
    </source>
</evidence>
<dbReference type="PANTHER" id="PTHR36932:SF1">
    <property type="entry name" value="CAPSULAR POLYSACCHARIDE BIOSYNTHESIS PROTEIN"/>
    <property type="match status" value="1"/>
</dbReference>
<comment type="caution">
    <text evidence="2">The sequence shown here is derived from an EMBL/GenBank/DDBJ whole genome shotgun (WGS) entry which is preliminary data.</text>
</comment>
<keyword evidence="3" id="KW-1185">Reference proteome</keyword>
<name>A0ABW3MD75_9PSEU</name>
<dbReference type="EMBL" id="JBHTIS010001503">
    <property type="protein sequence ID" value="MFD1048281.1"/>
    <property type="molecule type" value="Genomic_DNA"/>
</dbReference>